<evidence type="ECO:0000256" key="4">
    <source>
        <dbReference type="ARBA" id="ARBA00023125"/>
    </source>
</evidence>
<dbReference type="InterPro" id="IPR013324">
    <property type="entry name" value="RNA_pol_sigma_r3/r4-like"/>
</dbReference>
<dbReference type="SUPFAM" id="SSF88946">
    <property type="entry name" value="Sigma2 domain of RNA polymerase sigma factors"/>
    <property type="match status" value="1"/>
</dbReference>
<feature type="domain" description="RNA polymerase sigma-70 region 2" evidence="6">
    <location>
        <begin position="28"/>
        <end position="88"/>
    </location>
</feature>
<dbReference type="CDD" id="cd06171">
    <property type="entry name" value="Sigma70_r4"/>
    <property type="match status" value="1"/>
</dbReference>
<dbReference type="SUPFAM" id="SSF88659">
    <property type="entry name" value="Sigma3 and sigma4 domains of RNA polymerase sigma factors"/>
    <property type="match status" value="1"/>
</dbReference>
<evidence type="ECO:0000256" key="3">
    <source>
        <dbReference type="ARBA" id="ARBA00023082"/>
    </source>
</evidence>
<dbReference type="InterPro" id="IPR014284">
    <property type="entry name" value="RNA_pol_sigma-70_dom"/>
</dbReference>
<evidence type="ECO:0000313" key="9">
    <source>
        <dbReference type="Proteomes" id="UP001500618"/>
    </source>
</evidence>
<proteinExistence type="inferred from homology"/>
<dbReference type="Pfam" id="PF04542">
    <property type="entry name" value="Sigma70_r2"/>
    <property type="match status" value="1"/>
</dbReference>
<evidence type="ECO:0000313" key="8">
    <source>
        <dbReference type="EMBL" id="GAA1668212.1"/>
    </source>
</evidence>
<dbReference type="Proteomes" id="UP001500618">
    <property type="component" value="Unassembled WGS sequence"/>
</dbReference>
<reference evidence="8 9" key="1">
    <citation type="journal article" date="2019" name="Int. J. Syst. Evol. Microbiol.">
        <title>The Global Catalogue of Microorganisms (GCM) 10K type strain sequencing project: providing services to taxonomists for standard genome sequencing and annotation.</title>
        <authorList>
            <consortium name="The Broad Institute Genomics Platform"/>
            <consortium name="The Broad Institute Genome Sequencing Center for Infectious Disease"/>
            <person name="Wu L."/>
            <person name="Ma J."/>
        </authorList>
    </citation>
    <scope>NUCLEOTIDE SEQUENCE [LARGE SCALE GENOMIC DNA]</scope>
    <source>
        <strain evidence="8 9">JCM 14718</strain>
    </source>
</reference>
<evidence type="ECO:0000259" key="7">
    <source>
        <dbReference type="Pfam" id="PF08281"/>
    </source>
</evidence>
<dbReference type="Gene3D" id="1.10.1740.10">
    <property type="match status" value="1"/>
</dbReference>
<dbReference type="PANTHER" id="PTHR43133:SF50">
    <property type="entry name" value="ECF RNA POLYMERASE SIGMA FACTOR SIGM"/>
    <property type="match status" value="1"/>
</dbReference>
<evidence type="ECO:0000259" key="6">
    <source>
        <dbReference type="Pfam" id="PF04542"/>
    </source>
</evidence>
<dbReference type="RefSeq" id="WP_344308673.1">
    <property type="nucleotide sequence ID" value="NZ_BAAANY010000007.1"/>
</dbReference>
<keyword evidence="3" id="KW-0731">Sigma factor</keyword>
<evidence type="ECO:0000256" key="1">
    <source>
        <dbReference type="ARBA" id="ARBA00010641"/>
    </source>
</evidence>
<dbReference type="Gene3D" id="1.10.10.10">
    <property type="entry name" value="Winged helix-like DNA-binding domain superfamily/Winged helix DNA-binding domain"/>
    <property type="match status" value="1"/>
</dbReference>
<dbReference type="Pfam" id="PF08281">
    <property type="entry name" value="Sigma70_r4_2"/>
    <property type="match status" value="1"/>
</dbReference>
<dbReference type="InterPro" id="IPR039425">
    <property type="entry name" value="RNA_pol_sigma-70-like"/>
</dbReference>
<organism evidence="8 9">
    <name type="scientific">Fodinicola feengrottensis</name>
    <dbReference type="NCBI Taxonomy" id="435914"/>
    <lineage>
        <taxon>Bacteria</taxon>
        <taxon>Bacillati</taxon>
        <taxon>Actinomycetota</taxon>
        <taxon>Actinomycetes</taxon>
        <taxon>Mycobacteriales</taxon>
        <taxon>Fodinicola</taxon>
    </lineage>
</organism>
<dbReference type="NCBIfam" id="TIGR02937">
    <property type="entry name" value="sigma70-ECF"/>
    <property type="match status" value="1"/>
</dbReference>
<accession>A0ABN2GAQ5</accession>
<keyword evidence="9" id="KW-1185">Reference proteome</keyword>
<keyword evidence="2" id="KW-0805">Transcription regulation</keyword>
<dbReference type="InterPro" id="IPR007627">
    <property type="entry name" value="RNA_pol_sigma70_r2"/>
</dbReference>
<evidence type="ECO:0000256" key="2">
    <source>
        <dbReference type="ARBA" id="ARBA00023015"/>
    </source>
</evidence>
<comment type="similarity">
    <text evidence="1">Belongs to the sigma-70 factor family. ECF subfamily.</text>
</comment>
<feature type="domain" description="RNA polymerase sigma factor 70 region 4 type 2" evidence="7">
    <location>
        <begin position="111"/>
        <end position="163"/>
    </location>
</feature>
<keyword evidence="5" id="KW-0804">Transcription</keyword>
<keyword evidence="4" id="KW-0238">DNA-binding</keyword>
<comment type="caution">
    <text evidence="8">The sequence shown here is derived from an EMBL/GenBank/DDBJ whole genome shotgun (WGS) entry which is preliminary data.</text>
</comment>
<gene>
    <name evidence="8" type="ORF">GCM10009765_16880</name>
</gene>
<sequence>MEVATDREGGSPDPRDFVERLYIDSASQLLVAAFALTGNVAEAQDAVHEAFLGAFAHPSRIVRADNPVAYLRTVTLNIARERFRRRQRLRVLMRRIPVPDDQLPGLSPDRTALLAAIRQLPANQREAITLFYLADMSVEDVAANLKAPTGMVKAWLSRGRAHLATLLGDDETPRTRVPEAKHA</sequence>
<protein>
    <submittedName>
        <fullName evidence="8">SigE family RNA polymerase sigma factor</fullName>
    </submittedName>
</protein>
<dbReference type="InterPro" id="IPR036388">
    <property type="entry name" value="WH-like_DNA-bd_sf"/>
</dbReference>
<name>A0ABN2GAQ5_9ACTN</name>
<dbReference type="InterPro" id="IPR013325">
    <property type="entry name" value="RNA_pol_sigma_r2"/>
</dbReference>
<dbReference type="PANTHER" id="PTHR43133">
    <property type="entry name" value="RNA POLYMERASE ECF-TYPE SIGMA FACTO"/>
    <property type="match status" value="1"/>
</dbReference>
<dbReference type="InterPro" id="IPR013249">
    <property type="entry name" value="RNA_pol_sigma70_r4_t2"/>
</dbReference>
<dbReference type="EMBL" id="BAAANY010000007">
    <property type="protein sequence ID" value="GAA1668212.1"/>
    <property type="molecule type" value="Genomic_DNA"/>
</dbReference>
<evidence type="ECO:0000256" key="5">
    <source>
        <dbReference type="ARBA" id="ARBA00023163"/>
    </source>
</evidence>